<feature type="domain" description="Uroporphyrinogen decarboxylase (URO-D)" evidence="1">
    <location>
        <begin position="32"/>
        <end position="329"/>
    </location>
</feature>
<dbReference type="InterPro" id="IPR052024">
    <property type="entry name" value="Methanogen_methyltrans"/>
</dbReference>
<dbReference type="Gene3D" id="3.20.20.210">
    <property type="match status" value="1"/>
</dbReference>
<dbReference type="CDD" id="cd03465">
    <property type="entry name" value="URO-D_like"/>
    <property type="match status" value="1"/>
</dbReference>
<protein>
    <submittedName>
        <fullName evidence="2">Uroporphyrinogen decarboxylase</fullName>
    </submittedName>
</protein>
<gene>
    <name evidence="2" type="ORF">SAMN02745823_01624</name>
</gene>
<evidence type="ECO:0000259" key="1">
    <source>
        <dbReference type="Pfam" id="PF01208"/>
    </source>
</evidence>
<dbReference type="SUPFAM" id="SSF51726">
    <property type="entry name" value="UROD/MetE-like"/>
    <property type="match status" value="1"/>
</dbReference>
<organism evidence="2 3">
    <name type="scientific">Sporobacter termitidis DSM 10068</name>
    <dbReference type="NCBI Taxonomy" id="1123282"/>
    <lineage>
        <taxon>Bacteria</taxon>
        <taxon>Bacillati</taxon>
        <taxon>Bacillota</taxon>
        <taxon>Clostridia</taxon>
        <taxon>Eubacteriales</taxon>
        <taxon>Oscillospiraceae</taxon>
        <taxon>Sporobacter</taxon>
    </lineage>
</organism>
<dbReference type="STRING" id="1123282.SAMN02745823_01624"/>
<reference evidence="2 3" key="1">
    <citation type="submission" date="2016-11" db="EMBL/GenBank/DDBJ databases">
        <authorList>
            <person name="Jaros S."/>
            <person name="Januszkiewicz K."/>
            <person name="Wedrychowicz H."/>
        </authorList>
    </citation>
    <scope>NUCLEOTIDE SEQUENCE [LARGE SCALE GENOMIC DNA]</scope>
    <source>
        <strain evidence="2 3">DSM 10068</strain>
    </source>
</reference>
<dbReference type="OrthoDB" id="8452307at2"/>
<evidence type="ECO:0000313" key="2">
    <source>
        <dbReference type="EMBL" id="SHH95066.1"/>
    </source>
</evidence>
<dbReference type="InterPro" id="IPR000257">
    <property type="entry name" value="Uroporphyrinogen_deCOase"/>
</dbReference>
<dbReference type="AlphaFoldDB" id="A0A1M5X5J2"/>
<dbReference type="Proteomes" id="UP000183995">
    <property type="component" value="Unassembled WGS sequence"/>
</dbReference>
<dbReference type="RefSeq" id="WP_073077546.1">
    <property type="nucleotide sequence ID" value="NZ_FQXV01000004.1"/>
</dbReference>
<evidence type="ECO:0000313" key="3">
    <source>
        <dbReference type="Proteomes" id="UP000183995"/>
    </source>
</evidence>
<dbReference type="Pfam" id="PF01208">
    <property type="entry name" value="URO-D"/>
    <property type="match status" value="1"/>
</dbReference>
<dbReference type="GO" id="GO:0006779">
    <property type="term" value="P:porphyrin-containing compound biosynthetic process"/>
    <property type="evidence" value="ECO:0007669"/>
    <property type="project" value="InterPro"/>
</dbReference>
<proteinExistence type="predicted"/>
<sequence>MNMYNWIEQVIYTERKKPLPILSFPAVQHLYVTMRELVADSNHQAIGMRAIADNYDMLAALSYMDLSVEAEAFGAYTVFKADEIPTIIGKLISTEAEAEALEVPEVGAGRTGENVETIRKAQMLINDRPVIAQCIGPFSLAGRLLNVNDIMLQCYENPELVHMVLKKAAAFITAYATALKKIGADGIIMAEPLAGLLSPQLIKEFSTRYVREIVGTLQDKHFIVIYHNCGGAVPHLMGSIMDTGCYAFHFGDAVDMASMLEKIPRNYLVMGNISPARVFNKGTAEQVRLETLKLLNQCGSYNNFVISSGCDIPPDVDLDNVNMFFKTVEGFYYRQSLRNAIS</sequence>
<dbReference type="PANTHER" id="PTHR47099:SF1">
    <property type="entry name" value="METHYLCOBAMIDE:COM METHYLTRANSFERASE MTBA"/>
    <property type="match status" value="1"/>
</dbReference>
<name>A0A1M5X5J2_9FIRM</name>
<accession>A0A1M5X5J2</accession>
<dbReference type="InterPro" id="IPR038071">
    <property type="entry name" value="UROD/MetE-like_sf"/>
</dbReference>
<keyword evidence="3" id="KW-1185">Reference proteome</keyword>
<dbReference type="GO" id="GO:0004853">
    <property type="term" value="F:uroporphyrinogen decarboxylase activity"/>
    <property type="evidence" value="ECO:0007669"/>
    <property type="project" value="InterPro"/>
</dbReference>
<dbReference type="PANTHER" id="PTHR47099">
    <property type="entry name" value="METHYLCOBAMIDE:COM METHYLTRANSFERASE MTBA"/>
    <property type="match status" value="1"/>
</dbReference>
<dbReference type="EMBL" id="FQXV01000004">
    <property type="protein sequence ID" value="SHH95066.1"/>
    <property type="molecule type" value="Genomic_DNA"/>
</dbReference>